<organism evidence="1 2">
    <name type="scientific">Rhizobium halophytocola</name>
    <dbReference type="NCBI Taxonomy" id="735519"/>
    <lineage>
        <taxon>Bacteria</taxon>
        <taxon>Pseudomonadati</taxon>
        <taxon>Pseudomonadota</taxon>
        <taxon>Alphaproteobacteria</taxon>
        <taxon>Hyphomicrobiales</taxon>
        <taxon>Rhizobiaceae</taxon>
        <taxon>Rhizobium/Agrobacterium group</taxon>
        <taxon>Rhizobium</taxon>
    </lineage>
</organism>
<sequence>MKRIHILGASGSGTSTLGAALGRHLGIPHVDSDSIYWLPTDPPFVEPRALEERHAMLRELLPADGHWIFSGSALKWAEPIEPYYDLVVFLQLDHDTRMSRILKREKARYGARIEEGGDMYVKSRVFLAWARAYDTAGLGQRSLLSHEKMLEARGWPVLRLDSIHPVEDLVAAVLAQLA</sequence>
<dbReference type="Pfam" id="PF13238">
    <property type="entry name" value="AAA_18"/>
    <property type="match status" value="1"/>
</dbReference>
<dbReference type="Proteomes" id="UP000759443">
    <property type="component" value="Unassembled WGS sequence"/>
</dbReference>
<gene>
    <name evidence="1" type="ORF">J2Z17_004767</name>
</gene>
<dbReference type="NCBIfam" id="NF004861">
    <property type="entry name" value="PRK06217.1"/>
    <property type="match status" value="1"/>
</dbReference>
<accession>A0ABS4E5T1</accession>
<proteinExistence type="predicted"/>
<dbReference type="InterPro" id="IPR052922">
    <property type="entry name" value="Cytidylate_Kinase-2"/>
</dbReference>
<protein>
    <submittedName>
        <fullName evidence="1">Adenylate kinase family enzyme</fullName>
    </submittedName>
</protein>
<keyword evidence="1" id="KW-0418">Kinase</keyword>
<dbReference type="Gene3D" id="3.40.50.300">
    <property type="entry name" value="P-loop containing nucleotide triphosphate hydrolases"/>
    <property type="match status" value="1"/>
</dbReference>
<evidence type="ECO:0000313" key="1">
    <source>
        <dbReference type="EMBL" id="MBP1853306.1"/>
    </source>
</evidence>
<name>A0ABS4E5T1_9HYPH</name>
<dbReference type="RefSeq" id="WP_209948986.1">
    <property type="nucleotide sequence ID" value="NZ_JAGGJU010000016.1"/>
</dbReference>
<dbReference type="SUPFAM" id="SSF52540">
    <property type="entry name" value="P-loop containing nucleoside triphosphate hydrolases"/>
    <property type="match status" value="1"/>
</dbReference>
<reference evidence="1 2" key="1">
    <citation type="submission" date="2021-03" db="EMBL/GenBank/DDBJ databases">
        <title>Genomic Encyclopedia of Type Strains, Phase IV (KMG-IV): sequencing the most valuable type-strain genomes for metagenomic binning, comparative biology and taxonomic classification.</title>
        <authorList>
            <person name="Goeker M."/>
        </authorList>
    </citation>
    <scope>NUCLEOTIDE SEQUENCE [LARGE SCALE GENOMIC DNA]</scope>
    <source>
        <strain evidence="1 2">DSM 21600</strain>
    </source>
</reference>
<keyword evidence="1" id="KW-0808">Transferase</keyword>
<comment type="caution">
    <text evidence="1">The sequence shown here is derived from an EMBL/GenBank/DDBJ whole genome shotgun (WGS) entry which is preliminary data.</text>
</comment>
<dbReference type="InterPro" id="IPR027417">
    <property type="entry name" value="P-loop_NTPase"/>
</dbReference>
<evidence type="ECO:0000313" key="2">
    <source>
        <dbReference type="Proteomes" id="UP000759443"/>
    </source>
</evidence>
<dbReference type="EMBL" id="JAGGJU010000016">
    <property type="protein sequence ID" value="MBP1853306.1"/>
    <property type="molecule type" value="Genomic_DNA"/>
</dbReference>
<dbReference type="PANTHER" id="PTHR37816:SF2">
    <property type="entry name" value="DNA TOPOLOGY MODULATION PROTEIN FLAR-RELATED PROTEIN"/>
    <property type="match status" value="1"/>
</dbReference>
<dbReference type="PANTHER" id="PTHR37816">
    <property type="entry name" value="YALI0E33011P"/>
    <property type="match status" value="1"/>
</dbReference>
<dbReference type="GO" id="GO:0016301">
    <property type="term" value="F:kinase activity"/>
    <property type="evidence" value="ECO:0007669"/>
    <property type="project" value="UniProtKB-KW"/>
</dbReference>
<keyword evidence="2" id="KW-1185">Reference proteome</keyword>